<evidence type="ECO:0000313" key="2">
    <source>
        <dbReference type="Proteomes" id="UP000198827"/>
    </source>
</evidence>
<evidence type="ECO:0000313" key="1">
    <source>
        <dbReference type="EMBL" id="SDO19851.1"/>
    </source>
</evidence>
<dbReference type="AlphaFoldDB" id="A0A1H0HM02"/>
<sequence>MKNGSFSVFFYCFERLKGMADELMASFLSEQSDHSFANWRLWCVDHAERPGSFTEFVERLERACQALKRQKRLRGPFVLILPRR</sequence>
<name>A0A1H0HM02_9PSED</name>
<organism evidence="1 2">
    <name type="scientific">Pseudomonas arsenicoxydans</name>
    <dbReference type="NCBI Taxonomy" id="702115"/>
    <lineage>
        <taxon>Bacteria</taxon>
        <taxon>Pseudomonadati</taxon>
        <taxon>Pseudomonadota</taxon>
        <taxon>Gammaproteobacteria</taxon>
        <taxon>Pseudomonadales</taxon>
        <taxon>Pseudomonadaceae</taxon>
        <taxon>Pseudomonas</taxon>
    </lineage>
</organism>
<gene>
    <name evidence="1" type="ORF">SAMN04489798_2299</name>
</gene>
<dbReference type="Proteomes" id="UP000198827">
    <property type="component" value="Chromosome I"/>
</dbReference>
<reference evidence="1 2" key="1">
    <citation type="submission" date="2016-10" db="EMBL/GenBank/DDBJ databases">
        <authorList>
            <person name="de Groot N.N."/>
        </authorList>
    </citation>
    <scope>NUCLEOTIDE SEQUENCE [LARGE SCALE GENOMIC DNA]</scope>
    <source>
        <strain evidence="1 2">CECT 7543</strain>
    </source>
</reference>
<protein>
    <submittedName>
        <fullName evidence="1">Uncharacterized protein</fullName>
    </submittedName>
</protein>
<dbReference type="EMBL" id="LT629705">
    <property type="protein sequence ID" value="SDO19851.1"/>
    <property type="molecule type" value="Genomic_DNA"/>
</dbReference>
<proteinExistence type="predicted"/>
<accession>A0A1H0HM02</accession>